<dbReference type="HOGENOM" id="CLU_2671372_0_0_1"/>
<accession>A0A0C9VY65</accession>
<dbReference type="EMBL" id="KN839954">
    <property type="protein sequence ID" value="KIJ58323.1"/>
    <property type="molecule type" value="Genomic_DNA"/>
</dbReference>
<name>A0A0C9VY65_9AGAM</name>
<dbReference type="AlphaFoldDB" id="A0A0C9VY65"/>
<proteinExistence type="predicted"/>
<keyword evidence="3" id="KW-1185">Reference proteome</keyword>
<sequence length="75" mass="8190">MVASKSTQHTSNFSLVTSSQLLLETTHCLFSVILRFIGKNVRQCWYQDPQISTTSNSPGLPKNSCTAKDSSHSGS</sequence>
<organism evidence="2 3">
    <name type="scientific">Hydnomerulius pinastri MD-312</name>
    <dbReference type="NCBI Taxonomy" id="994086"/>
    <lineage>
        <taxon>Eukaryota</taxon>
        <taxon>Fungi</taxon>
        <taxon>Dikarya</taxon>
        <taxon>Basidiomycota</taxon>
        <taxon>Agaricomycotina</taxon>
        <taxon>Agaricomycetes</taxon>
        <taxon>Agaricomycetidae</taxon>
        <taxon>Boletales</taxon>
        <taxon>Boletales incertae sedis</taxon>
        <taxon>Leucogyrophana</taxon>
    </lineage>
</organism>
<reference evidence="2 3" key="1">
    <citation type="submission" date="2014-04" db="EMBL/GenBank/DDBJ databases">
        <title>Evolutionary Origins and Diversification of the Mycorrhizal Mutualists.</title>
        <authorList>
            <consortium name="DOE Joint Genome Institute"/>
            <consortium name="Mycorrhizal Genomics Consortium"/>
            <person name="Kohler A."/>
            <person name="Kuo A."/>
            <person name="Nagy L.G."/>
            <person name="Floudas D."/>
            <person name="Copeland A."/>
            <person name="Barry K.W."/>
            <person name="Cichocki N."/>
            <person name="Veneault-Fourrey C."/>
            <person name="LaButti K."/>
            <person name="Lindquist E.A."/>
            <person name="Lipzen A."/>
            <person name="Lundell T."/>
            <person name="Morin E."/>
            <person name="Murat C."/>
            <person name="Riley R."/>
            <person name="Ohm R."/>
            <person name="Sun H."/>
            <person name="Tunlid A."/>
            <person name="Henrissat B."/>
            <person name="Grigoriev I.V."/>
            <person name="Hibbett D.S."/>
            <person name="Martin F."/>
        </authorList>
    </citation>
    <scope>NUCLEOTIDE SEQUENCE [LARGE SCALE GENOMIC DNA]</scope>
    <source>
        <strain evidence="2 3">MD-312</strain>
    </source>
</reference>
<protein>
    <submittedName>
        <fullName evidence="2">Uncharacterized protein</fullName>
    </submittedName>
</protein>
<evidence type="ECO:0000256" key="1">
    <source>
        <dbReference type="SAM" id="MobiDB-lite"/>
    </source>
</evidence>
<evidence type="ECO:0000313" key="3">
    <source>
        <dbReference type="Proteomes" id="UP000053820"/>
    </source>
</evidence>
<gene>
    <name evidence="2" type="ORF">HYDPIDRAFT_119672</name>
</gene>
<feature type="region of interest" description="Disordered" evidence="1">
    <location>
        <begin position="51"/>
        <end position="75"/>
    </location>
</feature>
<dbReference type="Proteomes" id="UP000053820">
    <property type="component" value="Unassembled WGS sequence"/>
</dbReference>
<evidence type="ECO:0000313" key="2">
    <source>
        <dbReference type="EMBL" id="KIJ58323.1"/>
    </source>
</evidence>